<reference evidence="10 11" key="1">
    <citation type="journal article" date="2020" name="Nature">
        <title>Six reference-quality genomes reveal evolution of bat adaptations.</title>
        <authorList>
            <person name="Jebb D."/>
            <person name="Huang Z."/>
            <person name="Pippel M."/>
            <person name="Hughes G.M."/>
            <person name="Lavrichenko K."/>
            <person name="Devanna P."/>
            <person name="Winkler S."/>
            <person name="Jermiin L.S."/>
            <person name="Skirmuntt E.C."/>
            <person name="Katzourakis A."/>
            <person name="Burkitt-Gray L."/>
            <person name="Ray D.A."/>
            <person name="Sullivan K.A.M."/>
            <person name="Roscito J.G."/>
            <person name="Kirilenko B.M."/>
            <person name="Davalos L.M."/>
            <person name="Corthals A.P."/>
            <person name="Power M.L."/>
            <person name="Jones G."/>
            <person name="Ransome R.D."/>
            <person name="Dechmann D.K.N."/>
            <person name="Locatelli A.G."/>
            <person name="Puechmaille S.J."/>
            <person name="Fedrigo O."/>
            <person name="Jarvis E.D."/>
            <person name="Hiller M."/>
            <person name="Vernes S.C."/>
            <person name="Myers E.W."/>
            <person name="Teeling E.C."/>
        </authorList>
    </citation>
    <scope>NUCLEOTIDE SEQUENCE [LARGE SCALE GENOMIC DNA]</scope>
    <source>
        <strain evidence="10">MRhiFer1</strain>
        <tissue evidence="10">Lung</tissue>
    </source>
</reference>
<dbReference type="GO" id="GO:0005829">
    <property type="term" value="C:cytosol"/>
    <property type="evidence" value="ECO:0007669"/>
    <property type="project" value="UniProtKB-SubCell"/>
</dbReference>
<dbReference type="Proteomes" id="UP000585614">
    <property type="component" value="Unassembled WGS sequence"/>
</dbReference>
<comment type="function">
    <text evidence="6">Catalyzes the decomposition of L-selenocysteine to L-alanine and elemental selenium.</text>
</comment>
<evidence type="ECO:0000256" key="4">
    <source>
        <dbReference type="ARBA" id="ARBA00022490"/>
    </source>
</evidence>
<keyword evidence="10" id="KW-0456">Lyase</keyword>
<proteinExistence type="predicted"/>
<dbReference type="PANTHER" id="PTHR11601:SF62">
    <property type="entry name" value="SELENOCYSTEINE LYASE"/>
    <property type="match status" value="1"/>
</dbReference>
<evidence type="ECO:0000313" key="11">
    <source>
        <dbReference type="Proteomes" id="UP000585614"/>
    </source>
</evidence>
<evidence type="ECO:0000313" key="10">
    <source>
        <dbReference type="EMBL" id="KAF6362120.1"/>
    </source>
</evidence>
<dbReference type="SUPFAM" id="SSF53383">
    <property type="entry name" value="PLP-dependent transferases"/>
    <property type="match status" value="1"/>
</dbReference>
<sequence>MLFGGGQERGFRPGTENTPMIAGLGKAAELVTENCEAYEAHMRAVRDYLEARLVAEFDKKIHLNSQFPGTERLPNTCNFSIQGPQLQGRLVLAQCRTLLASVGAACHSDQGDRPSPVLLSCGIPADVARNALRLSVGRSTTLAEVDLVVQDLKQAVARLEGQA</sequence>
<dbReference type="PANTHER" id="PTHR11601">
    <property type="entry name" value="CYSTEINE DESULFURYLASE FAMILY MEMBER"/>
    <property type="match status" value="1"/>
</dbReference>
<evidence type="ECO:0000256" key="7">
    <source>
        <dbReference type="ARBA" id="ARBA00039054"/>
    </source>
</evidence>
<dbReference type="Gene3D" id="3.40.640.10">
    <property type="entry name" value="Type I PLP-dependent aspartate aminotransferase-like (Major domain)"/>
    <property type="match status" value="1"/>
</dbReference>
<evidence type="ECO:0000256" key="3">
    <source>
        <dbReference type="ARBA" id="ARBA00011738"/>
    </source>
</evidence>
<evidence type="ECO:0000256" key="2">
    <source>
        <dbReference type="ARBA" id="ARBA00004514"/>
    </source>
</evidence>
<dbReference type="InterPro" id="IPR015422">
    <property type="entry name" value="PyrdxlP-dep_Trfase_small"/>
</dbReference>
<keyword evidence="4" id="KW-0963">Cytoplasm</keyword>
<dbReference type="InterPro" id="IPR000192">
    <property type="entry name" value="Aminotrans_V_dom"/>
</dbReference>
<dbReference type="EC" id="4.4.1.16" evidence="7"/>
<comment type="subcellular location">
    <subcellularLocation>
        <location evidence="2">Cytoplasm</location>
        <location evidence="2">Cytosol</location>
    </subcellularLocation>
</comment>
<dbReference type="Gene3D" id="3.90.1150.10">
    <property type="entry name" value="Aspartate Aminotransferase, domain 1"/>
    <property type="match status" value="1"/>
</dbReference>
<evidence type="ECO:0000256" key="6">
    <source>
        <dbReference type="ARBA" id="ARBA00037407"/>
    </source>
</evidence>
<comment type="cofactor">
    <cofactor evidence="1">
        <name>pyridoxal 5'-phosphate</name>
        <dbReference type="ChEBI" id="CHEBI:597326"/>
    </cofactor>
</comment>
<comment type="caution">
    <text evidence="10">The sequence shown here is derived from an EMBL/GenBank/DDBJ whole genome shotgun (WGS) entry which is preliminary data.</text>
</comment>
<organism evidence="10 11">
    <name type="scientific">Rhinolophus ferrumequinum</name>
    <name type="common">Greater horseshoe bat</name>
    <dbReference type="NCBI Taxonomy" id="59479"/>
    <lineage>
        <taxon>Eukaryota</taxon>
        <taxon>Metazoa</taxon>
        <taxon>Chordata</taxon>
        <taxon>Craniata</taxon>
        <taxon>Vertebrata</taxon>
        <taxon>Euteleostomi</taxon>
        <taxon>Mammalia</taxon>
        <taxon>Eutheria</taxon>
        <taxon>Laurasiatheria</taxon>
        <taxon>Chiroptera</taxon>
        <taxon>Yinpterochiroptera</taxon>
        <taxon>Rhinolophoidea</taxon>
        <taxon>Rhinolophidae</taxon>
        <taxon>Rhinolophinae</taxon>
        <taxon>Rhinolophus</taxon>
    </lineage>
</organism>
<dbReference type="Pfam" id="PF00266">
    <property type="entry name" value="Aminotran_5"/>
    <property type="match status" value="1"/>
</dbReference>
<evidence type="ECO:0000256" key="1">
    <source>
        <dbReference type="ARBA" id="ARBA00001933"/>
    </source>
</evidence>
<dbReference type="GO" id="GO:0009000">
    <property type="term" value="F:selenocysteine lyase activity"/>
    <property type="evidence" value="ECO:0007669"/>
    <property type="project" value="UniProtKB-EC"/>
</dbReference>
<evidence type="ECO:0000259" key="9">
    <source>
        <dbReference type="Pfam" id="PF00266"/>
    </source>
</evidence>
<dbReference type="GO" id="GO:0016740">
    <property type="term" value="F:transferase activity"/>
    <property type="evidence" value="ECO:0007669"/>
    <property type="project" value="UniProtKB-KW"/>
</dbReference>
<feature type="domain" description="Aminotransferase class V" evidence="9">
    <location>
        <begin position="8"/>
        <end position="147"/>
    </location>
</feature>
<comment type="subunit">
    <text evidence="3">Homodimer.</text>
</comment>
<evidence type="ECO:0000256" key="5">
    <source>
        <dbReference type="ARBA" id="ARBA00022679"/>
    </source>
</evidence>
<gene>
    <name evidence="10" type="ORF">mRhiFer1_014917</name>
</gene>
<protein>
    <recommendedName>
        <fullName evidence="8">Selenocysteine lyase</fullName>
        <ecNumber evidence="7">4.4.1.16</ecNumber>
    </recommendedName>
</protein>
<dbReference type="EMBL" id="JACAGC010000006">
    <property type="protein sequence ID" value="KAF6362120.1"/>
    <property type="molecule type" value="Genomic_DNA"/>
</dbReference>
<dbReference type="AlphaFoldDB" id="A0A7J7YKV1"/>
<accession>A0A7J7YKV1</accession>
<keyword evidence="5" id="KW-0808">Transferase</keyword>
<dbReference type="InterPro" id="IPR015421">
    <property type="entry name" value="PyrdxlP-dep_Trfase_major"/>
</dbReference>
<name>A0A7J7YKV1_RHIFE</name>
<dbReference type="FunFam" id="3.90.1150.10:FF:000065">
    <property type="entry name" value="Selenocysteine lyase"/>
    <property type="match status" value="1"/>
</dbReference>
<dbReference type="InterPro" id="IPR015424">
    <property type="entry name" value="PyrdxlP-dep_Trfase"/>
</dbReference>
<evidence type="ECO:0000256" key="8">
    <source>
        <dbReference type="ARBA" id="ARBA00040554"/>
    </source>
</evidence>